<name>A0A8H9LEI6_9ACTN</name>
<feature type="DNA-binding region" description="H-T-H motif" evidence="4">
    <location>
        <begin position="34"/>
        <end position="53"/>
    </location>
</feature>
<dbReference type="Pfam" id="PF00440">
    <property type="entry name" value="TetR_N"/>
    <property type="match status" value="1"/>
</dbReference>
<protein>
    <submittedName>
        <fullName evidence="6">Putative transcriptional regulator, TetR family protein</fullName>
    </submittedName>
</protein>
<reference evidence="6" key="1">
    <citation type="journal article" date="2014" name="Int. J. Syst. Evol. Microbiol.">
        <title>Complete genome sequence of Corynebacterium casei LMG S-19264T (=DSM 44701T), isolated from a smear-ripened cheese.</title>
        <authorList>
            <consortium name="US DOE Joint Genome Institute (JGI-PGF)"/>
            <person name="Walter F."/>
            <person name="Albersmeier A."/>
            <person name="Kalinowski J."/>
            <person name="Ruckert C."/>
        </authorList>
    </citation>
    <scope>NUCLEOTIDE SEQUENCE</scope>
    <source>
        <strain evidence="6">CGMCC 4.7138</strain>
    </source>
</reference>
<proteinExistence type="predicted"/>
<dbReference type="RefSeq" id="WP_142572144.1">
    <property type="nucleotide sequence ID" value="NZ_BMMN01000006.1"/>
</dbReference>
<dbReference type="InterPro" id="IPR036271">
    <property type="entry name" value="Tet_transcr_reg_TetR-rel_C_sf"/>
</dbReference>
<evidence type="ECO:0000256" key="3">
    <source>
        <dbReference type="ARBA" id="ARBA00023163"/>
    </source>
</evidence>
<dbReference type="InterPro" id="IPR049445">
    <property type="entry name" value="TetR_SbtR-like_C"/>
</dbReference>
<evidence type="ECO:0000256" key="1">
    <source>
        <dbReference type="ARBA" id="ARBA00023015"/>
    </source>
</evidence>
<comment type="caution">
    <text evidence="6">The sequence shown here is derived from an EMBL/GenBank/DDBJ whole genome shotgun (WGS) entry which is preliminary data.</text>
</comment>
<dbReference type="GO" id="GO:0000976">
    <property type="term" value="F:transcription cis-regulatory region binding"/>
    <property type="evidence" value="ECO:0007669"/>
    <property type="project" value="TreeGrafter"/>
</dbReference>
<dbReference type="AlphaFoldDB" id="A0A8H9LEI6"/>
<dbReference type="SUPFAM" id="SSF48498">
    <property type="entry name" value="Tetracyclin repressor-like, C-terminal domain"/>
    <property type="match status" value="1"/>
</dbReference>
<dbReference type="InterPro" id="IPR009057">
    <property type="entry name" value="Homeodomain-like_sf"/>
</dbReference>
<evidence type="ECO:0000256" key="2">
    <source>
        <dbReference type="ARBA" id="ARBA00023125"/>
    </source>
</evidence>
<dbReference type="Proteomes" id="UP000653480">
    <property type="component" value="Unassembled WGS sequence"/>
</dbReference>
<accession>A0A8H9LEI6</accession>
<evidence type="ECO:0000313" key="6">
    <source>
        <dbReference type="EMBL" id="GGO16966.1"/>
    </source>
</evidence>
<keyword evidence="7" id="KW-1185">Reference proteome</keyword>
<dbReference type="PANTHER" id="PTHR30055:SF234">
    <property type="entry name" value="HTH-TYPE TRANSCRIPTIONAL REGULATOR BETI"/>
    <property type="match status" value="1"/>
</dbReference>
<dbReference type="Pfam" id="PF21597">
    <property type="entry name" value="TetR_C_43"/>
    <property type="match status" value="1"/>
</dbReference>
<dbReference type="GO" id="GO:0003700">
    <property type="term" value="F:DNA-binding transcription factor activity"/>
    <property type="evidence" value="ECO:0007669"/>
    <property type="project" value="TreeGrafter"/>
</dbReference>
<dbReference type="Gene3D" id="1.10.357.10">
    <property type="entry name" value="Tetracycline Repressor, domain 2"/>
    <property type="match status" value="1"/>
</dbReference>
<evidence type="ECO:0000256" key="4">
    <source>
        <dbReference type="PROSITE-ProRule" id="PRU00335"/>
    </source>
</evidence>
<dbReference type="PRINTS" id="PR00455">
    <property type="entry name" value="HTHTETR"/>
</dbReference>
<keyword evidence="3" id="KW-0804">Transcription</keyword>
<sequence>MTVNVPRRADALRNHERVVAAARELFAEHGLDVTVPQVAERAGVGRATVYRSFPTKEELVLAIARENFRSLEDRTLAALAADDAYRGFADYVPDLLDRLARDRGLAAAFFEARLVPAAKLVDLIGRLVEAAKVSGLIRQDVGVLDVRVVLCGVVRQLIVLDERDPAVWRRYADIILAAFRP</sequence>
<dbReference type="SUPFAM" id="SSF46689">
    <property type="entry name" value="Homeodomain-like"/>
    <property type="match status" value="1"/>
</dbReference>
<keyword evidence="1" id="KW-0805">Transcription regulation</keyword>
<organism evidence="6 7">
    <name type="scientific">Microbispora bryophytorum</name>
    <dbReference type="NCBI Taxonomy" id="1460882"/>
    <lineage>
        <taxon>Bacteria</taxon>
        <taxon>Bacillati</taxon>
        <taxon>Actinomycetota</taxon>
        <taxon>Actinomycetes</taxon>
        <taxon>Streptosporangiales</taxon>
        <taxon>Streptosporangiaceae</taxon>
        <taxon>Microbispora</taxon>
    </lineage>
</organism>
<keyword evidence="2 4" id="KW-0238">DNA-binding</keyword>
<evidence type="ECO:0000313" key="7">
    <source>
        <dbReference type="Proteomes" id="UP000653480"/>
    </source>
</evidence>
<dbReference type="OrthoDB" id="9795011at2"/>
<gene>
    <name evidence="6" type="ORF">GCM10011574_40030</name>
</gene>
<dbReference type="InterPro" id="IPR001647">
    <property type="entry name" value="HTH_TetR"/>
</dbReference>
<dbReference type="PANTHER" id="PTHR30055">
    <property type="entry name" value="HTH-TYPE TRANSCRIPTIONAL REGULATOR RUTR"/>
    <property type="match status" value="1"/>
</dbReference>
<dbReference type="InterPro" id="IPR050109">
    <property type="entry name" value="HTH-type_TetR-like_transc_reg"/>
</dbReference>
<feature type="domain" description="HTH tetR-type" evidence="5">
    <location>
        <begin position="12"/>
        <end position="71"/>
    </location>
</feature>
<evidence type="ECO:0000259" key="5">
    <source>
        <dbReference type="PROSITE" id="PS50977"/>
    </source>
</evidence>
<dbReference type="EMBL" id="BMMN01000006">
    <property type="protein sequence ID" value="GGO16966.1"/>
    <property type="molecule type" value="Genomic_DNA"/>
</dbReference>
<reference evidence="6" key="2">
    <citation type="submission" date="2020-09" db="EMBL/GenBank/DDBJ databases">
        <authorList>
            <person name="Sun Q."/>
            <person name="Zhou Y."/>
        </authorList>
    </citation>
    <scope>NUCLEOTIDE SEQUENCE</scope>
    <source>
        <strain evidence="6">CGMCC 4.7138</strain>
    </source>
</reference>
<dbReference type="PROSITE" id="PS50977">
    <property type="entry name" value="HTH_TETR_2"/>
    <property type="match status" value="1"/>
</dbReference>